<keyword evidence="3" id="KW-0804">Transcription</keyword>
<proteinExistence type="predicted"/>
<evidence type="ECO:0000256" key="2">
    <source>
        <dbReference type="ARBA" id="ARBA00023125"/>
    </source>
</evidence>
<gene>
    <name evidence="6" type="ORF">PROSTU_01839</name>
</gene>
<protein>
    <submittedName>
        <fullName evidence="6">Transcriptional regulator, LacI family</fullName>
    </submittedName>
</protein>
<dbReference type="InterPro" id="IPR001387">
    <property type="entry name" value="Cro/C1-type_HTH"/>
</dbReference>
<dbReference type="SUPFAM" id="SSF53822">
    <property type="entry name" value="Periplasmic binding protein-like I"/>
    <property type="match status" value="1"/>
</dbReference>
<dbReference type="CDD" id="cd01392">
    <property type="entry name" value="HTH_LacI"/>
    <property type="match status" value="1"/>
</dbReference>
<dbReference type="Pfam" id="PF13377">
    <property type="entry name" value="Peripla_BP_3"/>
    <property type="match status" value="1"/>
</dbReference>
<dbReference type="AlphaFoldDB" id="A0AA86YYA8"/>
<evidence type="ECO:0000256" key="1">
    <source>
        <dbReference type="ARBA" id="ARBA00023015"/>
    </source>
</evidence>
<dbReference type="InterPro" id="IPR028082">
    <property type="entry name" value="Peripla_BP_I"/>
</dbReference>
<dbReference type="InterPro" id="IPR000843">
    <property type="entry name" value="HTH_LacI"/>
</dbReference>
<feature type="domain" description="HTH lacI-type" evidence="4">
    <location>
        <begin position="13"/>
        <end position="67"/>
    </location>
</feature>
<sequence>MILISICQDKDMSTMQEVAKRANVSKATVSRVLSGKGYTSEETKVRVYQAIEETGYRPNLLARHLSTSKSACIGLVVTNNLYQGSYFNEILSQAAKKLEDNGRQLLLVDGKHSAEEEHAAIQFLLGLRCDAIIVYSRFLSISQIDEIIDQHTQPIMVVNRKLRKNHSHCVVCDHRGASFNATQYLISRGHKEIAFITGSMDSPTAIERLSGYKYALSANGIDINESLIISGHWTPSCGTQAVIKLQQQATPFTAILASNDDMAIGAIKALDDTGITVPHHVSVIGFDDIPLAPFLKPALSSIKDPISAMINEAIHRTISMLDGGYFSKENIFTSELKIRDSVADGPYL</sequence>
<dbReference type="GO" id="GO:0003700">
    <property type="term" value="F:DNA-binding transcription factor activity"/>
    <property type="evidence" value="ECO:0007669"/>
    <property type="project" value="TreeGrafter"/>
</dbReference>
<dbReference type="Pfam" id="PF00356">
    <property type="entry name" value="LacI"/>
    <property type="match status" value="1"/>
</dbReference>
<dbReference type="PROSITE" id="PS00356">
    <property type="entry name" value="HTH_LACI_1"/>
    <property type="match status" value="1"/>
</dbReference>
<comment type="caution">
    <text evidence="6">The sequence shown here is derived from an EMBL/GenBank/DDBJ whole genome shotgun (WGS) entry which is preliminary data.</text>
</comment>
<dbReference type="EMBL" id="ABJD02000101">
    <property type="protein sequence ID" value="EDU58662.1"/>
    <property type="molecule type" value="Genomic_DNA"/>
</dbReference>
<name>A0AA86YYA8_PROST</name>
<dbReference type="SMART" id="SM00354">
    <property type="entry name" value="HTH_LACI"/>
    <property type="match status" value="1"/>
</dbReference>
<dbReference type="SUPFAM" id="SSF47413">
    <property type="entry name" value="lambda repressor-like DNA-binding domains"/>
    <property type="match status" value="1"/>
</dbReference>
<dbReference type="PANTHER" id="PTHR30146">
    <property type="entry name" value="LACI-RELATED TRANSCRIPTIONAL REPRESSOR"/>
    <property type="match status" value="1"/>
</dbReference>
<dbReference type="InterPro" id="IPR046335">
    <property type="entry name" value="LacI/GalR-like_sensor"/>
</dbReference>
<dbReference type="Proteomes" id="UP000004506">
    <property type="component" value="Unassembled WGS sequence"/>
</dbReference>
<feature type="domain" description="HTH cro/C1-type" evidence="5">
    <location>
        <begin position="14"/>
        <end position="57"/>
    </location>
</feature>
<dbReference type="Gene3D" id="1.10.260.40">
    <property type="entry name" value="lambda repressor-like DNA-binding domains"/>
    <property type="match status" value="1"/>
</dbReference>
<evidence type="ECO:0000256" key="3">
    <source>
        <dbReference type="ARBA" id="ARBA00023163"/>
    </source>
</evidence>
<reference evidence="6 7" key="3">
    <citation type="submission" date="2008-05" db="EMBL/GenBank/DDBJ databases">
        <authorList>
            <person name="Fulton L."/>
            <person name="Clifton S."/>
            <person name="Fulton B."/>
            <person name="Xu J."/>
            <person name="Minx P."/>
            <person name="Pepin K.H."/>
            <person name="Johnson M."/>
            <person name="Thiruvilangam P."/>
            <person name="Bhonagiri V."/>
            <person name="Nash W.E."/>
            <person name="Mardis E.R."/>
            <person name="Wilson R.K."/>
        </authorList>
    </citation>
    <scope>NUCLEOTIDE SEQUENCE [LARGE SCALE GENOMIC DNA]</scope>
    <source>
        <strain evidence="6 7">ATCC 25827</strain>
    </source>
</reference>
<reference evidence="7" key="1">
    <citation type="submission" date="2008-04" db="EMBL/GenBank/DDBJ databases">
        <title>Draft genome sequence of Providencia stuartii (ATCC 25827).</title>
        <authorList>
            <person name="Sudarsanam P."/>
            <person name="Ley R."/>
            <person name="Guruge J."/>
            <person name="Turnbaugh P.J."/>
            <person name="Mahowald M."/>
            <person name="Liep D."/>
            <person name="Gordon J."/>
        </authorList>
    </citation>
    <scope>NUCLEOTIDE SEQUENCE [LARGE SCALE GENOMIC DNA]</scope>
    <source>
        <strain evidence="7">ATCC 25827</strain>
    </source>
</reference>
<dbReference type="InterPro" id="IPR010982">
    <property type="entry name" value="Lambda_DNA-bd_dom_sf"/>
</dbReference>
<evidence type="ECO:0000313" key="6">
    <source>
        <dbReference type="EMBL" id="EDU58662.1"/>
    </source>
</evidence>
<keyword evidence="1" id="KW-0805">Transcription regulation</keyword>
<accession>A0AA86YYA8</accession>
<dbReference type="PROSITE" id="PS50943">
    <property type="entry name" value="HTH_CROC1"/>
    <property type="match status" value="1"/>
</dbReference>
<dbReference type="Gene3D" id="3.40.50.2300">
    <property type="match status" value="2"/>
</dbReference>
<keyword evidence="2" id="KW-0238">DNA-binding</keyword>
<organism evidence="6 7">
    <name type="scientific">Providencia stuartii ATCC 25827</name>
    <dbReference type="NCBI Taxonomy" id="471874"/>
    <lineage>
        <taxon>Bacteria</taxon>
        <taxon>Pseudomonadati</taxon>
        <taxon>Pseudomonadota</taxon>
        <taxon>Gammaproteobacteria</taxon>
        <taxon>Enterobacterales</taxon>
        <taxon>Morganellaceae</taxon>
        <taxon>Providencia</taxon>
    </lineage>
</organism>
<dbReference type="PANTHER" id="PTHR30146:SF67">
    <property type="entry name" value="HTH-TYPE TRANSCRIPTIONAL REGULATOR ASCG"/>
    <property type="match status" value="1"/>
</dbReference>
<evidence type="ECO:0000313" key="7">
    <source>
        <dbReference type="Proteomes" id="UP000004506"/>
    </source>
</evidence>
<dbReference type="CDD" id="cd06270">
    <property type="entry name" value="PBP1_GalS-like"/>
    <property type="match status" value="1"/>
</dbReference>
<dbReference type="GO" id="GO:0000976">
    <property type="term" value="F:transcription cis-regulatory region binding"/>
    <property type="evidence" value="ECO:0007669"/>
    <property type="project" value="TreeGrafter"/>
</dbReference>
<dbReference type="PROSITE" id="PS50932">
    <property type="entry name" value="HTH_LACI_2"/>
    <property type="match status" value="1"/>
</dbReference>
<evidence type="ECO:0000259" key="5">
    <source>
        <dbReference type="PROSITE" id="PS50943"/>
    </source>
</evidence>
<reference evidence="7" key="2">
    <citation type="submission" date="2008-04" db="EMBL/GenBank/DDBJ databases">
        <title>Draft genome sequence of Providencia stuartii(ATCC 25827).</title>
        <authorList>
            <person name="Sudarsanam P."/>
            <person name="Ley R."/>
            <person name="Guruge J."/>
            <person name="Turnbaugh P.J."/>
            <person name="Mahowald M."/>
            <person name="Liep D."/>
            <person name="Gordon J."/>
        </authorList>
    </citation>
    <scope>NUCLEOTIDE SEQUENCE [LARGE SCALE GENOMIC DNA]</scope>
    <source>
        <strain evidence="7">ATCC 25827</strain>
    </source>
</reference>
<evidence type="ECO:0000259" key="4">
    <source>
        <dbReference type="PROSITE" id="PS50932"/>
    </source>
</evidence>